<dbReference type="InterPro" id="IPR020635">
    <property type="entry name" value="Tyr_kinase_cat_dom"/>
</dbReference>
<dbReference type="PROSITE" id="PS50011">
    <property type="entry name" value="PROTEIN_KINASE_DOM"/>
    <property type="match status" value="1"/>
</dbReference>
<evidence type="ECO:0000256" key="5">
    <source>
        <dbReference type="ARBA" id="ARBA00022840"/>
    </source>
</evidence>
<dbReference type="AlphaFoldDB" id="A9V6T1"/>
<dbReference type="FunFam" id="1.10.510.10:FF:000554">
    <property type="entry name" value="Predicted protein"/>
    <property type="match status" value="1"/>
</dbReference>
<evidence type="ECO:0000256" key="6">
    <source>
        <dbReference type="ARBA" id="ARBA00023137"/>
    </source>
</evidence>
<keyword evidence="10" id="KW-1133">Transmembrane helix</keyword>
<feature type="region of interest" description="Disordered" evidence="9">
    <location>
        <begin position="790"/>
        <end position="827"/>
    </location>
</feature>
<dbReference type="GO" id="GO:0004714">
    <property type="term" value="F:transmembrane receptor protein tyrosine kinase activity"/>
    <property type="evidence" value="ECO:0000318"/>
    <property type="project" value="GO_Central"/>
</dbReference>
<dbReference type="GO" id="GO:0007169">
    <property type="term" value="P:cell surface receptor protein tyrosine kinase signaling pathway"/>
    <property type="evidence" value="ECO:0000318"/>
    <property type="project" value="GO_Central"/>
</dbReference>
<feature type="chain" id="PRO_5002745331" description="Protein kinase domain-containing protein" evidence="11">
    <location>
        <begin position="38"/>
        <end position="856"/>
    </location>
</feature>
<dbReference type="Pfam" id="PF07714">
    <property type="entry name" value="PK_Tyr_Ser-Thr"/>
    <property type="match status" value="1"/>
</dbReference>
<comment type="catalytic activity">
    <reaction evidence="7">
        <text>L-tyrosyl-[protein] + ATP = O-phospho-L-tyrosyl-[protein] + ADP + H(+)</text>
        <dbReference type="Rhea" id="RHEA:10596"/>
        <dbReference type="Rhea" id="RHEA-COMP:10136"/>
        <dbReference type="Rhea" id="RHEA-COMP:20101"/>
        <dbReference type="ChEBI" id="CHEBI:15378"/>
        <dbReference type="ChEBI" id="CHEBI:30616"/>
        <dbReference type="ChEBI" id="CHEBI:46858"/>
        <dbReference type="ChEBI" id="CHEBI:61978"/>
        <dbReference type="ChEBI" id="CHEBI:456216"/>
        <dbReference type="EC" id="2.7.10.1"/>
    </reaction>
</comment>
<dbReference type="GeneID" id="5893690"/>
<feature type="signal peptide" evidence="11">
    <location>
        <begin position="1"/>
        <end position="37"/>
    </location>
</feature>
<evidence type="ECO:0000256" key="4">
    <source>
        <dbReference type="ARBA" id="ARBA00022777"/>
    </source>
</evidence>
<keyword evidence="3 8" id="KW-0547">Nucleotide-binding</keyword>
<dbReference type="SMART" id="SM00219">
    <property type="entry name" value="TyrKc"/>
    <property type="match status" value="1"/>
</dbReference>
<dbReference type="PROSITE" id="PS00109">
    <property type="entry name" value="PROTEIN_KINASE_TYR"/>
    <property type="match status" value="1"/>
</dbReference>
<dbReference type="eggNOG" id="KOG0196">
    <property type="taxonomic scope" value="Eukaryota"/>
</dbReference>
<dbReference type="PRINTS" id="PR00109">
    <property type="entry name" value="TYRKINASE"/>
</dbReference>
<comment type="subcellular location">
    <subcellularLocation>
        <location evidence="1">Membrane</location>
        <topology evidence="1">Single-pass membrane protein</topology>
    </subcellularLocation>
</comment>
<evidence type="ECO:0000256" key="9">
    <source>
        <dbReference type="SAM" id="MobiDB-lite"/>
    </source>
</evidence>
<dbReference type="STRING" id="81824.A9V6T1"/>
<dbReference type="GO" id="GO:0005524">
    <property type="term" value="F:ATP binding"/>
    <property type="evidence" value="ECO:0007669"/>
    <property type="project" value="UniProtKB-UniRule"/>
</dbReference>
<dbReference type="PANTHER" id="PTHR24416">
    <property type="entry name" value="TYROSINE-PROTEIN KINASE RECEPTOR"/>
    <property type="match status" value="1"/>
</dbReference>
<name>A9V6T1_MONBE</name>
<organism evidence="13 14">
    <name type="scientific">Monosiga brevicollis</name>
    <name type="common">Choanoflagellate</name>
    <dbReference type="NCBI Taxonomy" id="81824"/>
    <lineage>
        <taxon>Eukaryota</taxon>
        <taxon>Choanoflagellata</taxon>
        <taxon>Craspedida</taxon>
        <taxon>Salpingoecidae</taxon>
        <taxon>Monosiga</taxon>
    </lineage>
</organism>
<reference evidence="13 14" key="1">
    <citation type="journal article" date="2008" name="Nature">
        <title>The genome of the choanoflagellate Monosiga brevicollis and the origin of metazoans.</title>
        <authorList>
            <consortium name="JGI Sequencing"/>
            <person name="King N."/>
            <person name="Westbrook M.J."/>
            <person name="Young S.L."/>
            <person name="Kuo A."/>
            <person name="Abedin M."/>
            <person name="Chapman J."/>
            <person name="Fairclough S."/>
            <person name="Hellsten U."/>
            <person name="Isogai Y."/>
            <person name="Letunic I."/>
            <person name="Marr M."/>
            <person name="Pincus D."/>
            <person name="Putnam N."/>
            <person name="Rokas A."/>
            <person name="Wright K.J."/>
            <person name="Zuzow R."/>
            <person name="Dirks W."/>
            <person name="Good M."/>
            <person name="Goodstein D."/>
            <person name="Lemons D."/>
            <person name="Li W."/>
            <person name="Lyons J.B."/>
            <person name="Morris A."/>
            <person name="Nichols S."/>
            <person name="Richter D.J."/>
            <person name="Salamov A."/>
            <person name="Bork P."/>
            <person name="Lim W.A."/>
            <person name="Manning G."/>
            <person name="Miller W.T."/>
            <person name="McGinnis W."/>
            <person name="Shapiro H."/>
            <person name="Tjian R."/>
            <person name="Grigoriev I.V."/>
            <person name="Rokhsar D."/>
        </authorList>
    </citation>
    <scope>NUCLEOTIDE SEQUENCE [LARGE SCALE GENOMIC DNA]</scope>
    <source>
        <strain evidence="14">MX1 / ATCC 50154</strain>
    </source>
</reference>
<protein>
    <recommendedName>
        <fullName evidence="12">Protein kinase domain-containing protein</fullName>
    </recommendedName>
</protein>
<evidence type="ECO:0000256" key="11">
    <source>
        <dbReference type="SAM" id="SignalP"/>
    </source>
</evidence>
<dbReference type="InterPro" id="IPR011009">
    <property type="entry name" value="Kinase-like_dom_sf"/>
</dbReference>
<keyword evidence="11" id="KW-0732">Signal</keyword>
<dbReference type="RefSeq" id="XP_001748405.1">
    <property type="nucleotide sequence ID" value="XM_001748353.1"/>
</dbReference>
<feature type="domain" description="Protein kinase" evidence="12">
    <location>
        <begin position="409"/>
        <end position="668"/>
    </location>
</feature>
<evidence type="ECO:0000256" key="10">
    <source>
        <dbReference type="SAM" id="Phobius"/>
    </source>
</evidence>
<evidence type="ECO:0000256" key="7">
    <source>
        <dbReference type="ARBA" id="ARBA00051243"/>
    </source>
</evidence>
<dbReference type="InterPro" id="IPR008266">
    <property type="entry name" value="Tyr_kinase_AS"/>
</dbReference>
<accession>A9V6T1</accession>
<evidence type="ECO:0000313" key="13">
    <source>
        <dbReference type="EMBL" id="EDQ86860.1"/>
    </source>
</evidence>
<sequence>MLQSPRKAGAVEPRLSGAVFLSVLAICLVSRVSPAGAADASIYTDLMDLNIVNWRCLTIGSSTTGCFETDDDRLVAINLKTSLSFYGITSPVFVPETEADHVYFGLNGAGLAQALASHSVETLTVAIQAASQPPETLPNGVSDCSLVTDLRVGQVDYDLVLSCSLDHTAGNQETGYIAVILWSPDSSSLTVTDFVVVEPRCGTVLQGELRLPVTFAGMTPVDPACISGSAEEVVITSDQFLDEITCNITGDWTVDAAGLCAAILTTKSPTTQPGGQTTSPSQAGSSGSGGDTGAVVGAIVGALAGVALILLLGLFLFRRRQDKQRALAGLGATGGHSLRALRSSQKQIRGNNGYHASTYVRKQFQATDTALYQASLTFASDDPTHYSDAGEIVALLTRSEATELATQSVQLRDCIGAGEFGEVYVATATFADGSKLDCAVKTLRAGSDQKDKLDFLKEAAIMAQFNHPNVLGLTAYVVDQSPNMILTELMSNGSLLGYLSDQPDLPSDDLLLQMALDIALGMQYLSRKGFVHRDLAARNILVNHDLKCSVADFGLSKEIDDGEYFRADAGKIPIRWTAPEAVAERKYTTSSDVWSFGVVLSEIWGKGARPYGNKSNLEVVQSIERGERMPKPPRCPWPVYDVMLKCWKYARRERPSFERLVDVMANFLQQLEAHEPLQVVKWEELAASTSSPRLSQDAGGYLAPTRNDGLANYDVATAGDVGPVSPVTTTSNYDNDTLLTQPAFSSPATGPVMGDYSNPQVLSLNENPTFGHAYEYNQSNAMGLTDTYDQPNAGGLDPSSSGDFEAYMTPESGAQSGRAGMPPSSFQGHMHVVVDDEFRGFSDGGDFAAYTTDANA</sequence>
<dbReference type="InterPro" id="IPR017441">
    <property type="entry name" value="Protein_kinase_ATP_BS"/>
</dbReference>
<dbReference type="InterPro" id="IPR000719">
    <property type="entry name" value="Prot_kinase_dom"/>
</dbReference>
<evidence type="ECO:0000313" key="14">
    <source>
        <dbReference type="Proteomes" id="UP000001357"/>
    </source>
</evidence>
<evidence type="ECO:0000256" key="8">
    <source>
        <dbReference type="PROSITE-ProRule" id="PRU10141"/>
    </source>
</evidence>
<evidence type="ECO:0000256" key="3">
    <source>
        <dbReference type="ARBA" id="ARBA00022741"/>
    </source>
</evidence>
<keyword evidence="14" id="KW-1185">Reference proteome</keyword>
<proteinExistence type="predicted"/>
<keyword evidence="2" id="KW-0808">Transferase</keyword>
<feature type="compositionally biased region" description="Low complexity" evidence="9">
    <location>
        <begin position="269"/>
        <end position="285"/>
    </location>
</feature>
<keyword evidence="5 8" id="KW-0067">ATP-binding</keyword>
<dbReference type="EMBL" id="CH991563">
    <property type="protein sequence ID" value="EDQ86860.1"/>
    <property type="molecule type" value="Genomic_DNA"/>
</dbReference>
<feature type="region of interest" description="Disordered" evidence="9">
    <location>
        <begin position="269"/>
        <end position="288"/>
    </location>
</feature>
<dbReference type="Gene3D" id="1.10.510.10">
    <property type="entry name" value="Transferase(Phosphotransferase) domain 1"/>
    <property type="match status" value="1"/>
</dbReference>
<dbReference type="Gene3D" id="3.30.200.20">
    <property type="entry name" value="Phosphorylase Kinase, domain 1"/>
    <property type="match status" value="1"/>
</dbReference>
<dbReference type="CDD" id="cd00192">
    <property type="entry name" value="PTKc"/>
    <property type="match status" value="1"/>
</dbReference>
<dbReference type="InterPro" id="IPR050122">
    <property type="entry name" value="RTK"/>
</dbReference>
<dbReference type="PROSITE" id="PS00107">
    <property type="entry name" value="PROTEIN_KINASE_ATP"/>
    <property type="match status" value="1"/>
</dbReference>
<dbReference type="KEGG" id="mbr:MONBRDRAFT_27900"/>
<dbReference type="GO" id="GO:0043235">
    <property type="term" value="C:receptor complex"/>
    <property type="evidence" value="ECO:0000318"/>
    <property type="project" value="GO_Central"/>
</dbReference>
<evidence type="ECO:0000256" key="2">
    <source>
        <dbReference type="ARBA" id="ARBA00022679"/>
    </source>
</evidence>
<evidence type="ECO:0000259" key="12">
    <source>
        <dbReference type="PROSITE" id="PS50011"/>
    </source>
</evidence>
<dbReference type="SUPFAM" id="SSF56112">
    <property type="entry name" value="Protein kinase-like (PK-like)"/>
    <property type="match status" value="1"/>
</dbReference>
<gene>
    <name evidence="13" type="ORF">MONBRDRAFT_27900</name>
</gene>
<feature type="binding site" evidence="8">
    <location>
        <position position="441"/>
    </location>
    <ligand>
        <name>ATP</name>
        <dbReference type="ChEBI" id="CHEBI:30616"/>
    </ligand>
</feature>
<dbReference type="InParanoid" id="A9V6T1"/>
<dbReference type="GO" id="GO:0005886">
    <property type="term" value="C:plasma membrane"/>
    <property type="evidence" value="ECO:0000318"/>
    <property type="project" value="GO_Central"/>
</dbReference>
<dbReference type="PANTHER" id="PTHR24416:SF631">
    <property type="entry name" value="SERINE_THREONINE_TYROSINE KINASE 1"/>
    <property type="match status" value="1"/>
</dbReference>
<keyword evidence="10" id="KW-0812">Transmembrane</keyword>
<keyword evidence="10" id="KW-0472">Membrane</keyword>
<evidence type="ECO:0000256" key="1">
    <source>
        <dbReference type="ARBA" id="ARBA00004167"/>
    </source>
</evidence>
<dbReference type="Proteomes" id="UP000001357">
    <property type="component" value="Unassembled WGS sequence"/>
</dbReference>
<feature type="transmembrane region" description="Helical" evidence="10">
    <location>
        <begin position="294"/>
        <end position="317"/>
    </location>
</feature>
<keyword evidence="6" id="KW-0829">Tyrosine-protein kinase</keyword>
<keyword evidence="4" id="KW-0418">Kinase</keyword>
<dbReference type="InterPro" id="IPR001245">
    <property type="entry name" value="Ser-Thr/Tyr_kinase_cat_dom"/>
</dbReference>